<reference evidence="4 5" key="1">
    <citation type="submission" date="2018-03" db="EMBL/GenBank/DDBJ databases">
        <title>Streptomyces dioscori sp. nov., a novel endophytic actinobacterium isolated from bulbil of Dioscorea bulbifera L.</title>
        <authorList>
            <person name="Zhikuan W."/>
        </authorList>
    </citation>
    <scope>NUCLEOTIDE SEQUENCE [LARGE SCALE GENOMIC DNA]</scope>
    <source>
        <strain evidence="4 5">A217</strain>
    </source>
</reference>
<evidence type="ECO:0000256" key="2">
    <source>
        <dbReference type="SAM" id="MobiDB-lite"/>
    </source>
</evidence>
<dbReference type="InterPro" id="IPR013094">
    <property type="entry name" value="AB_hydrolase_3"/>
</dbReference>
<dbReference type="Proteomes" id="UP000240429">
    <property type="component" value="Unassembled WGS sequence"/>
</dbReference>
<dbReference type="RefSeq" id="WP_107017173.1">
    <property type="nucleotide sequence ID" value="NZ_KZ679042.1"/>
</dbReference>
<dbReference type="Gene3D" id="3.40.50.1820">
    <property type="entry name" value="alpha/beta hydrolase"/>
    <property type="match status" value="1"/>
</dbReference>
<dbReference type="AlphaFoldDB" id="A0A2P8Q8G0"/>
<evidence type="ECO:0000313" key="4">
    <source>
        <dbReference type="EMBL" id="PSM42535.1"/>
    </source>
</evidence>
<dbReference type="InterPro" id="IPR029058">
    <property type="entry name" value="AB_hydrolase_fold"/>
</dbReference>
<dbReference type="EMBL" id="PYBJ01000008">
    <property type="protein sequence ID" value="PSM42535.1"/>
    <property type="molecule type" value="Genomic_DNA"/>
</dbReference>
<dbReference type="Pfam" id="PF07859">
    <property type="entry name" value="Abhydrolase_3"/>
    <property type="match status" value="1"/>
</dbReference>
<feature type="region of interest" description="Disordered" evidence="2">
    <location>
        <begin position="356"/>
        <end position="384"/>
    </location>
</feature>
<dbReference type="SUPFAM" id="SSF53474">
    <property type="entry name" value="alpha/beta-Hydrolases"/>
    <property type="match status" value="1"/>
</dbReference>
<dbReference type="PANTHER" id="PTHR48081">
    <property type="entry name" value="AB HYDROLASE SUPERFAMILY PROTEIN C4A8.06C"/>
    <property type="match status" value="1"/>
</dbReference>
<name>A0A2P8Q8G0_9ACTN</name>
<evidence type="ECO:0000256" key="1">
    <source>
        <dbReference type="ARBA" id="ARBA00022801"/>
    </source>
</evidence>
<keyword evidence="1" id="KW-0378">Hydrolase</keyword>
<feature type="domain" description="Alpha/beta hydrolase fold-3" evidence="3">
    <location>
        <begin position="125"/>
        <end position="334"/>
    </location>
</feature>
<sequence>MTGPQGSPASGQVAPGAAGQVASGAADRRAAGSLGAARTVPPLDAELAAALATLGDLSETRLTADNLAVQRARDTASRPRPTAAQLRADGRFAVEELCVPGSEGRPDVTLVHARPADATGPLPVLFYLHGGGMIMGNAWSVLPRILRDWSGPLGLAVVSVEYRLAPETPYPGPLEDCHAGLLWTADRADALGIDAGRMVIGGKSAGGGLAAALTLLNRDRGDGPAPVGQLLLCPMLDDRLDSPSAHQLTGVGPWDRASTAVAWQAYLGDRYGASDLPPYAAPARATDLGALPPTYIDVGSAETFRDENVDYARGIWQAGGDAELHVWPGAFHGFDSVAPGASLSRAARDARTRWLGRTLGRARPERGGGGSTVPATAGEDVLPA</sequence>
<evidence type="ECO:0000313" key="5">
    <source>
        <dbReference type="Proteomes" id="UP000240429"/>
    </source>
</evidence>
<keyword evidence="5" id="KW-1185">Reference proteome</keyword>
<gene>
    <name evidence="4" type="ORF">C6Y14_15110</name>
</gene>
<evidence type="ECO:0000259" key="3">
    <source>
        <dbReference type="Pfam" id="PF07859"/>
    </source>
</evidence>
<organism evidence="4 5">
    <name type="scientific">Streptomyces dioscori</name>
    <dbReference type="NCBI Taxonomy" id="2109333"/>
    <lineage>
        <taxon>Bacteria</taxon>
        <taxon>Bacillati</taxon>
        <taxon>Actinomycetota</taxon>
        <taxon>Actinomycetes</taxon>
        <taxon>Kitasatosporales</taxon>
        <taxon>Streptomycetaceae</taxon>
        <taxon>Streptomyces</taxon>
        <taxon>Streptomyces aurantiacus group</taxon>
    </lineage>
</organism>
<dbReference type="InterPro" id="IPR050300">
    <property type="entry name" value="GDXG_lipolytic_enzyme"/>
</dbReference>
<dbReference type="GO" id="GO:0016787">
    <property type="term" value="F:hydrolase activity"/>
    <property type="evidence" value="ECO:0007669"/>
    <property type="project" value="UniProtKB-KW"/>
</dbReference>
<dbReference type="OrthoDB" id="128186at2"/>
<proteinExistence type="predicted"/>
<dbReference type="PANTHER" id="PTHR48081:SF8">
    <property type="entry name" value="ALPHA_BETA HYDROLASE FOLD-3 DOMAIN-CONTAINING PROTEIN-RELATED"/>
    <property type="match status" value="1"/>
</dbReference>
<accession>A0A2P8Q8G0</accession>
<comment type="caution">
    <text evidence="4">The sequence shown here is derived from an EMBL/GenBank/DDBJ whole genome shotgun (WGS) entry which is preliminary data.</text>
</comment>
<protein>
    <submittedName>
        <fullName evidence="4">Esterase</fullName>
    </submittedName>
</protein>
<feature type="region of interest" description="Disordered" evidence="2">
    <location>
        <begin position="1"/>
        <end position="35"/>
    </location>
</feature>